<reference evidence="3 4" key="1">
    <citation type="submission" date="2018-08" db="EMBL/GenBank/DDBJ databases">
        <title>A genome reference for cultivated species of the human gut microbiota.</title>
        <authorList>
            <person name="Zou Y."/>
            <person name="Xue W."/>
            <person name="Luo G."/>
        </authorList>
    </citation>
    <scope>NUCLEOTIDE SEQUENCE [LARGE SCALE GENOMIC DNA]</scope>
    <source>
        <strain evidence="3 4">OM06-4</strain>
    </source>
</reference>
<dbReference type="Proteomes" id="UP001211987">
    <property type="component" value="Unassembled WGS sequence"/>
</dbReference>
<evidence type="ECO:0000313" key="3">
    <source>
        <dbReference type="EMBL" id="RGD85537.1"/>
    </source>
</evidence>
<dbReference type="Gene3D" id="1.20.1500.10">
    <property type="entry name" value="YheA/YmcA-like"/>
    <property type="match status" value="1"/>
</dbReference>
<dbReference type="InterPro" id="IPR010368">
    <property type="entry name" value="Com_YlbF"/>
</dbReference>
<evidence type="ECO:0000313" key="2">
    <source>
        <dbReference type="EMBL" id="MDB7083415.1"/>
    </source>
</evidence>
<feature type="coiled-coil region" evidence="1">
    <location>
        <begin position="26"/>
        <end position="79"/>
    </location>
</feature>
<organism evidence="3 4">
    <name type="scientific">Thomasclavelia ramosa</name>
    <dbReference type="NCBI Taxonomy" id="1547"/>
    <lineage>
        <taxon>Bacteria</taxon>
        <taxon>Bacillati</taxon>
        <taxon>Bacillota</taxon>
        <taxon>Erysipelotrichia</taxon>
        <taxon>Erysipelotrichales</taxon>
        <taxon>Coprobacillaceae</taxon>
        <taxon>Thomasclavelia</taxon>
    </lineage>
</organism>
<dbReference type="AlphaFoldDB" id="A0A3E3ADB4"/>
<sequence length="115" mass="13966">MEEILDKLITEIKLDQRYIDYVEAEKKLHNQEIDSLLHEYQNKLNQYDELKKYNQYIDNQEIKDEIRDLKKKIASNEDILDYYCKYHRLNDFLDEITKVVFGGISNELDLSPYQL</sequence>
<dbReference type="InterPro" id="IPR023378">
    <property type="entry name" value="YheA/YmcA-like_dom_sf"/>
</dbReference>
<dbReference type="EMBL" id="JAQLKE010000007">
    <property type="protein sequence ID" value="MDB7083415.1"/>
    <property type="molecule type" value="Genomic_DNA"/>
</dbReference>
<evidence type="ECO:0000313" key="4">
    <source>
        <dbReference type="Proteomes" id="UP000261032"/>
    </source>
</evidence>
<dbReference type="Proteomes" id="UP000261032">
    <property type="component" value="Unassembled WGS sequence"/>
</dbReference>
<keyword evidence="1" id="KW-0175">Coiled coil</keyword>
<accession>A0A3E3ADB4</accession>
<dbReference type="EMBL" id="QUSL01000010">
    <property type="protein sequence ID" value="RGD85537.1"/>
    <property type="molecule type" value="Genomic_DNA"/>
</dbReference>
<dbReference type="Pfam" id="PF06133">
    <property type="entry name" value="Com_YlbF"/>
    <property type="match status" value="1"/>
</dbReference>
<reference evidence="2" key="2">
    <citation type="submission" date="2023-01" db="EMBL/GenBank/DDBJ databases">
        <title>Human gut microbiome strain richness.</title>
        <authorList>
            <person name="Chen-Liaw A."/>
        </authorList>
    </citation>
    <scope>NUCLEOTIDE SEQUENCE</scope>
    <source>
        <strain evidence="2">1001217st2_G6_1001217B_191108</strain>
    </source>
</reference>
<comment type="caution">
    <text evidence="3">The sequence shown here is derived from an EMBL/GenBank/DDBJ whole genome shotgun (WGS) entry which is preliminary data.</text>
</comment>
<dbReference type="RefSeq" id="WP_003537802.1">
    <property type="nucleotide sequence ID" value="NZ_AP031443.1"/>
</dbReference>
<proteinExistence type="predicted"/>
<dbReference type="SUPFAM" id="SSF158622">
    <property type="entry name" value="YheA/YmcA-like"/>
    <property type="match status" value="1"/>
</dbReference>
<name>A0A3E3ADB4_9FIRM</name>
<evidence type="ECO:0000256" key="1">
    <source>
        <dbReference type="SAM" id="Coils"/>
    </source>
</evidence>
<dbReference type="GeneID" id="64196234"/>
<protein>
    <submittedName>
        <fullName evidence="3">YlbF family regulator</fullName>
    </submittedName>
</protein>
<gene>
    <name evidence="3" type="ORF">DXB93_08185</name>
    <name evidence="2" type="ORF">PM738_06365</name>
</gene>